<dbReference type="Proteomes" id="UP000075260">
    <property type="component" value="Unassembled WGS sequence"/>
</dbReference>
<proteinExistence type="inferred from homology"/>
<evidence type="ECO:0000313" key="3">
    <source>
        <dbReference type="EMBL" id="KYF65082.1"/>
    </source>
</evidence>
<organism evidence="3 4">
    <name type="scientific">Sorangium cellulosum</name>
    <name type="common">Polyangium cellulosum</name>
    <dbReference type="NCBI Taxonomy" id="56"/>
    <lineage>
        <taxon>Bacteria</taxon>
        <taxon>Pseudomonadati</taxon>
        <taxon>Myxococcota</taxon>
        <taxon>Polyangia</taxon>
        <taxon>Polyangiales</taxon>
        <taxon>Polyangiaceae</taxon>
        <taxon>Sorangium</taxon>
    </lineage>
</organism>
<dbReference type="Gene3D" id="3.40.50.720">
    <property type="entry name" value="NAD(P)-binding Rossmann-like Domain"/>
    <property type="match status" value="1"/>
</dbReference>
<sequence length="136" mass="14237">MNDDTGPLAGKKTIVIGGSRGIGAAIVKRLARDGAAVAFTYVSRPDRARELVATVASEGGRAIALQADSADAIALERAIAEGAAALGGFDVLVNNAGVLIFGNADEYRLEDFDRMLSVNSRSSRTRSMMLLPRMAL</sequence>
<accession>A0A150QB29</accession>
<gene>
    <name evidence="3" type="ORF">BE15_02255</name>
</gene>
<evidence type="ECO:0000256" key="1">
    <source>
        <dbReference type="ARBA" id="ARBA00006484"/>
    </source>
</evidence>
<dbReference type="Pfam" id="PF00106">
    <property type="entry name" value="adh_short"/>
    <property type="match status" value="1"/>
</dbReference>
<comment type="similarity">
    <text evidence="1">Belongs to the short-chain dehydrogenases/reductases (SDR) family.</text>
</comment>
<name>A0A150QB29_SORCE</name>
<dbReference type="InterPro" id="IPR036291">
    <property type="entry name" value="NAD(P)-bd_dom_sf"/>
</dbReference>
<dbReference type="InterPro" id="IPR002347">
    <property type="entry name" value="SDR_fam"/>
</dbReference>
<keyword evidence="2" id="KW-0560">Oxidoreductase</keyword>
<reference evidence="3 4" key="1">
    <citation type="submission" date="2014-02" db="EMBL/GenBank/DDBJ databases">
        <title>The small core and large imbalanced accessory genome model reveals a collaborative survival strategy of Sorangium cellulosum strains in nature.</title>
        <authorList>
            <person name="Han K."/>
            <person name="Peng R."/>
            <person name="Blom J."/>
            <person name="Li Y.-Z."/>
        </authorList>
    </citation>
    <scope>NUCLEOTIDE SEQUENCE [LARGE SCALE GENOMIC DNA]</scope>
    <source>
        <strain evidence="3 4">So0008-312</strain>
    </source>
</reference>
<dbReference type="PANTHER" id="PTHR43639:SF1">
    <property type="entry name" value="SHORT-CHAIN DEHYDROGENASE_REDUCTASE FAMILY PROTEIN"/>
    <property type="match status" value="1"/>
</dbReference>
<dbReference type="GO" id="GO:0016491">
    <property type="term" value="F:oxidoreductase activity"/>
    <property type="evidence" value="ECO:0007669"/>
    <property type="project" value="UniProtKB-KW"/>
</dbReference>
<dbReference type="AlphaFoldDB" id="A0A150QB29"/>
<protein>
    <recommendedName>
        <fullName evidence="5">Oxidoreductase</fullName>
    </recommendedName>
</protein>
<evidence type="ECO:0000313" key="4">
    <source>
        <dbReference type="Proteomes" id="UP000075260"/>
    </source>
</evidence>
<dbReference type="PANTHER" id="PTHR43639">
    <property type="entry name" value="OXIDOREDUCTASE, SHORT-CHAIN DEHYDROGENASE/REDUCTASE FAMILY (AFU_ORTHOLOGUE AFUA_5G02870)"/>
    <property type="match status" value="1"/>
</dbReference>
<evidence type="ECO:0000256" key="2">
    <source>
        <dbReference type="ARBA" id="ARBA00023002"/>
    </source>
</evidence>
<dbReference type="OrthoDB" id="9804774at2"/>
<dbReference type="PRINTS" id="PR00081">
    <property type="entry name" value="GDHRDH"/>
</dbReference>
<dbReference type="EMBL" id="JEMA01000859">
    <property type="protein sequence ID" value="KYF65082.1"/>
    <property type="molecule type" value="Genomic_DNA"/>
</dbReference>
<dbReference type="SUPFAM" id="SSF51735">
    <property type="entry name" value="NAD(P)-binding Rossmann-fold domains"/>
    <property type="match status" value="1"/>
</dbReference>
<comment type="caution">
    <text evidence="3">The sequence shown here is derived from an EMBL/GenBank/DDBJ whole genome shotgun (WGS) entry which is preliminary data.</text>
</comment>
<evidence type="ECO:0008006" key="5">
    <source>
        <dbReference type="Google" id="ProtNLM"/>
    </source>
</evidence>